<dbReference type="EMBL" id="JANPWB010000014">
    <property type="protein sequence ID" value="KAJ1098654.1"/>
    <property type="molecule type" value="Genomic_DNA"/>
</dbReference>
<dbReference type="Proteomes" id="UP001066276">
    <property type="component" value="Chromosome 10"/>
</dbReference>
<dbReference type="AlphaFoldDB" id="A0AAV7M6B4"/>
<feature type="region of interest" description="Disordered" evidence="1">
    <location>
        <begin position="1"/>
        <end position="28"/>
    </location>
</feature>
<reference evidence="2" key="1">
    <citation type="journal article" date="2022" name="bioRxiv">
        <title>Sequencing and chromosome-scale assembly of the giantPleurodeles waltlgenome.</title>
        <authorList>
            <person name="Brown T."/>
            <person name="Elewa A."/>
            <person name="Iarovenko S."/>
            <person name="Subramanian E."/>
            <person name="Araus A.J."/>
            <person name="Petzold A."/>
            <person name="Susuki M."/>
            <person name="Suzuki K.-i.T."/>
            <person name="Hayashi T."/>
            <person name="Toyoda A."/>
            <person name="Oliveira C."/>
            <person name="Osipova E."/>
            <person name="Leigh N.D."/>
            <person name="Simon A."/>
            <person name="Yun M.H."/>
        </authorList>
    </citation>
    <scope>NUCLEOTIDE SEQUENCE</scope>
    <source>
        <strain evidence="2">20211129_DDA</strain>
        <tissue evidence="2">Liver</tissue>
    </source>
</reference>
<proteinExistence type="predicted"/>
<organism evidence="2 3">
    <name type="scientific">Pleurodeles waltl</name>
    <name type="common">Iberian ribbed newt</name>
    <dbReference type="NCBI Taxonomy" id="8319"/>
    <lineage>
        <taxon>Eukaryota</taxon>
        <taxon>Metazoa</taxon>
        <taxon>Chordata</taxon>
        <taxon>Craniata</taxon>
        <taxon>Vertebrata</taxon>
        <taxon>Euteleostomi</taxon>
        <taxon>Amphibia</taxon>
        <taxon>Batrachia</taxon>
        <taxon>Caudata</taxon>
        <taxon>Salamandroidea</taxon>
        <taxon>Salamandridae</taxon>
        <taxon>Pleurodelinae</taxon>
        <taxon>Pleurodeles</taxon>
    </lineage>
</organism>
<evidence type="ECO:0000256" key="1">
    <source>
        <dbReference type="SAM" id="MobiDB-lite"/>
    </source>
</evidence>
<evidence type="ECO:0000313" key="2">
    <source>
        <dbReference type="EMBL" id="KAJ1098654.1"/>
    </source>
</evidence>
<keyword evidence="3" id="KW-1185">Reference proteome</keyword>
<sequence>MDQRPLKPQGTALHLEGPRTPEDSGSVPQRLQLCNKEATLKQDAFPAGRVRLGTLRPTSPARLVENNHFRQDSPVTARREVYKREVKRNDKGFWDLLKFLCVQSAFWSDD</sequence>
<protein>
    <submittedName>
        <fullName evidence="2">Uncharacterized protein</fullName>
    </submittedName>
</protein>
<comment type="caution">
    <text evidence="2">The sequence shown here is derived from an EMBL/GenBank/DDBJ whole genome shotgun (WGS) entry which is preliminary data.</text>
</comment>
<name>A0AAV7M6B4_PLEWA</name>
<evidence type="ECO:0000313" key="3">
    <source>
        <dbReference type="Proteomes" id="UP001066276"/>
    </source>
</evidence>
<accession>A0AAV7M6B4</accession>
<gene>
    <name evidence="2" type="ORF">NDU88_003761</name>
</gene>